<dbReference type="SUPFAM" id="SSF46955">
    <property type="entry name" value="Putative DNA-binding domain"/>
    <property type="match status" value="1"/>
</dbReference>
<dbReference type="GO" id="GO:0005829">
    <property type="term" value="C:cytosol"/>
    <property type="evidence" value="ECO:0007669"/>
    <property type="project" value="TreeGrafter"/>
</dbReference>
<name>A0A848FCP5_9BURK</name>
<dbReference type="GO" id="GO:0036440">
    <property type="term" value="F:citrate synthase activity"/>
    <property type="evidence" value="ECO:0007669"/>
    <property type="project" value="UniProtKB-EC"/>
</dbReference>
<dbReference type="SUPFAM" id="SSF48256">
    <property type="entry name" value="Citrate synthase"/>
    <property type="match status" value="1"/>
</dbReference>
<protein>
    <recommendedName>
        <fullName evidence="3">citrate synthase (unknown stereospecificity)</fullName>
        <ecNumber evidence="3">2.3.3.16</ecNumber>
    </recommendedName>
</protein>
<dbReference type="UniPathway" id="UPA00223">
    <property type="reaction ID" value="UER00717"/>
</dbReference>
<evidence type="ECO:0000259" key="5">
    <source>
        <dbReference type="Pfam" id="PF12728"/>
    </source>
</evidence>
<accession>A0A848FCP5</accession>
<dbReference type="PANTHER" id="PTHR11739:SF4">
    <property type="entry name" value="CITRATE SYNTHASE, PEROXISOMAL"/>
    <property type="match status" value="1"/>
</dbReference>
<dbReference type="EMBL" id="JABBFW010000012">
    <property type="protein sequence ID" value="NML16746.1"/>
    <property type="molecule type" value="Genomic_DNA"/>
</dbReference>
<keyword evidence="4" id="KW-0808">Transferase</keyword>
<dbReference type="InterPro" id="IPR041657">
    <property type="entry name" value="HTH_17"/>
</dbReference>
<organism evidence="6 7">
    <name type="scientific">Azohydromonas caseinilytica</name>
    <dbReference type="NCBI Taxonomy" id="2728836"/>
    <lineage>
        <taxon>Bacteria</taxon>
        <taxon>Pseudomonadati</taxon>
        <taxon>Pseudomonadota</taxon>
        <taxon>Betaproteobacteria</taxon>
        <taxon>Burkholderiales</taxon>
        <taxon>Sphaerotilaceae</taxon>
        <taxon>Azohydromonas</taxon>
    </lineage>
</organism>
<dbReference type="AlphaFoldDB" id="A0A848FCP5"/>
<dbReference type="Gene3D" id="1.10.580.10">
    <property type="entry name" value="Citrate Synthase, domain 1"/>
    <property type="match status" value="1"/>
</dbReference>
<dbReference type="PRINTS" id="PR00143">
    <property type="entry name" value="CITRTSNTHASE"/>
</dbReference>
<dbReference type="Pfam" id="PF12728">
    <property type="entry name" value="HTH_17"/>
    <property type="match status" value="1"/>
</dbReference>
<evidence type="ECO:0000256" key="4">
    <source>
        <dbReference type="ARBA" id="ARBA00022679"/>
    </source>
</evidence>
<comment type="caution">
    <text evidence="6">The sequence shown here is derived from an EMBL/GenBank/DDBJ whole genome shotgun (WGS) entry which is preliminary data.</text>
</comment>
<evidence type="ECO:0000256" key="2">
    <source>
        <dbReference type="ARBA" id="ARBA00010566"/>
    </source>
</evidence>
<dbReference type="PANTHER" id="PTHR11739">
    <property type="entry name" value="CITRATE SYNTHASE"/>
    <property type="match status" value="1"/>
</dbReference>
<keyword evidence="7" id="KW-1185">Reference proteome</keyword>
<dbReference type="RefSeq" id="WP_169161647.1">
    <property type="nucleotide sequence ID" value="NZ_JABBFW010000012.1"/>
</dbReference>
<dbReference type="Gene3D" id="1.10.230.10">
    <property type="entry name" value="Cytochrome P450-Terp, domain 2"/>
    <property type="match status" value="1"/>
</dbReference>
<dbReference type="Proteomes" id="UP000574067">
    <property type="component" value="Unassembled WGS sequence"/>
</dbReference>
<dbReference type="InterPro" id="IPR002020">
    <property type="entry name" value="Citrate_synthase"/>
</dbReference>
<dbReference type="EC" id="2.3.3.16" evidence="3"/>
<gene>
    <name evidence="6" type="ORF">HHL10_17325</name>
</gene>
<proteinExistence type="inferred from homology"/>
<dbReference type="InterPro" id="IPR016143">
    <property type="entry name" value="Citrate_synth-like_sm_a-sub"/>
</dbReference>
<comment type="similarity">
    <text evidence="2">Belongs to the citrate synthase family.</text>
</comment>
<dbReference type="InterPro" id="IPR009061">
    <property type="entry name" value="DNA-bd_dom_put_sf"/>
</dbReference>
<dbReference type="InterPro" id="IPR016142">
    <property type="entry name" value="Citrate_synth-like_lrg_a-sub"/>
</dbReference>
<reference evidence="6 7" key="1">
    <citation type="submission" date="2020-04" db="EMBL/GenBank/DDBJ databases">
        <title>Azohydromonas sp. isolated from soil.</title>
        <authorList>
            <person name="Dahal R.H."/>
        </authorList>
    </citation>
    <scope>NUCLEOTIDE SEQUENCE [LARGE SCALE GENOMIC DNA]</scope>
    <source>
        <strain evidence="6 7">G-1-1-14</strain>
    </source>
</reference>
<dbReference type="InterPro" id="IPR036969">
    <property type="entry name" value="Citrate_synthase_sf"/>
</dbReference>
<dbReference type="Pfam" id="PF00285">
    <property type="entry name" value="Citrate_synt"/>
    <property type="match status" value="1"/>
</dbReference>
<comment type="pathway">
    <text evidence="1">Carbohydrate metabolism; tricarboxylic acid cycle; isocitrate from oxaloacetate: step 1/2.</text>
</comment>
<evidence type="ECO:0000256" key="1">
    <source>
        <dbReference type="ARBA" id="ARBA00004751"/>
    </source>
</evidence>
<feature type="domain" description="Helix-turn-helix" evidence="5">
    <location>
        <begin position="20"/>
        <end position="55"/>
    </location>
</feature>
<evidence type="ECO:0000313" key="6">
    <source>
        <dbReference type="EMBL" id="NML16746.1"/>
    </source>
</evidence>
<evidence type="ECO:0000313" key="7">
    <source>
        <dbReference type="Proteomes" id="UP000574067"/>
    </source>
</evidence>
<sequence>MTPRTSRPQQPLQPASPRDLLTSREACALLGIKPATLYTYVSRGFLEPVRQEGQRANLYWRDEVEGLHLRSEARMGQGAVAARAMHWGQPVLTSSITEISPQGPRYRGHLAIDLARHPGAFENVAELLWTGVLPEGRYTWSVEPMAADIQRALDGLGIGPRGSRMMRVCAVAATALGGGSLDEELRSGSITRYSRQLLFAFAGCCGLLGPQGRFVMPQGEQPLAAHVLEALGIPPEDAAVEAMNAALIVSADHELASPTFAARIAASVGSGLHACVVAALATQRGSALSGGGDIAEDLVAGIQTLSALKARVAEAARRRERLVGFGLPLYPQGDPRAAYLIELAKKVGLPSRQAELACRFTEAVRQQLGLHPNIEIGLVLLGLSLGLPTRSAGAIWCVARTAGWIAHVLEQRLAGTVLRPRSHFQPPLR</sequence>
<dbReference type="GO" id="GO:0006099">
    <property type="term" value="P:tricarboxylic acid cycle"/>
    <property type="evidence" value="ECO:0007669"/>
    <property type="project" value="UniProtKB-UniPathway"/>
</dbReference>
<dbReference type="GO" id="GO:0005975">
    <property type="term" value="P:carbohydrate metabolic process"/>
    <property type="evidence" value="ECO:0007669"/>
    <property type="project" value="TreeGrafter"/>
</dbReference>
<evidence type="ECO:0000256" key="3">
    <source>
        <dbReference type="ARBA" id="ARBA00012972"/>
    </source>
</evidence>